<evidence type="ECO:0000256" key="13">
    <source>
        <dbReference type="ARBA" id="ARBA00030987"/>
    </source>
</evidence>
<keyword evidence="7" id="KW-0999">Mitochondrion inner membrane</keyword>
<dbReference type="GO" id="GO:0005743">
    <property type="term" value="C:mitochondrial inner membrane"/>
    <property type="evidence" value="ECO:0007669"/>
    <property type="project" value="UniProtKB-SubCell"/>
</dbReference>
<proteinExistence type="inferred from homology"/>
<dbReference type="PANTHER" id="PTHR15469:SF0">
    <property type="entry name" value="NADH DEHYDROGENASE [UBIQUINONE] 1 BETA SUBCOMPLEX SUBUNIT 4"/>
    <property type="match status" value="1"/>
</dbReference>
<evidence type="ECO:0000256" key="8">
    <source>
        <dbReference type="ARBA" id="ARBA00022982"/>
    </source>
</evidence>
<evidence type="ECO:0000256" key="1">
    <source>
        <dbReference type="ARBA" id="ARBA00004434"/>
    </source>
</evidence>
<dbReference type="InterPro" id="IPR009866">
    <property type="entry name" value="NADH_UbQ_OxRdtase_NDUFB4_su"/>
</dbReference>
<dbReference type="AlphaFoldDB" id="A0A6H5IEM1"/>
<evidence type="ECO:0000256" key="10">
    <source>
        <dbReference type="ARBA" id="ARBA00023128"/>
    </source>
</evidence>
<accession>A0A6H5IEM1</accession>
<evidence type="ECO:0000256" key="4">
    <source>
        <dbReference type="ARBA" id="ARBA00022448"/>
    </source>
</evidence>
<name>A0A6H5IEM1_9HYME</name>
<evidence type="ECO:0000313" key="16">
    <source>
        <dbReference type="Proteomes" id="UP000479190"/>
    </source>
</evidence>
<keyword evidence="5" id="KW-0679">Respiratory chain</keyword>
<evidence type="ECO:0000256" key="11">
    <source>
        <dbReference type="ARBA" id="ARBA00023136"/>
    </source>
</evidence>
<evidence type="ECO:0000313" key="15">
    <source>
        <dbReference type="EMBL" id="CAB0034139.1"/>
    </source>
</evidence>
<protein>
    <recommendedName>
        <fullName evidence="3">NADH dehydrogenase [ubiquinone] 1 beta subcomplex subunit 4</fullName>
    </recommendedName>
    <alternativeName>
        <fullName evidence="12">Complex I-B15</fullName>
    </alternativeName>
    <alternativeName>
        <fullName evidence="13">NADH-ubiquinone oxidoreductase B15 subunit</fullName>
    </alternativeName>
</protein>
<evidence type="ECO:0000256" key="2">
    <source>
        <dbReference type="ARBA" id="ARBA00007260"/>
    </source>
</evidence>
<evidence type="ECO:0000256" key="6">
    <source>
        <dbReference type="ARBA" id="ARBA00022692"/>
    </source>
</evidence>
<keyword evidence="10" id="KW-0496">Mitochondrion</keyword>
<keyword evidence="8" id="KW-0249">Electron transport</keyword>
<organism evidence="15 16">
    <name type="scientific">Trichogramma brassicae</name>
    <dbReference type="NCBI Taxonomy" id="86971"/>
    <lineage>
        <taxon>Eukaryota</taxon>
        <taxon>Metazoa</taxon>
        <taxon>Ecdysozoa</taxon>
        <taxon>Arthropoda</taxon>
        <taxon>Hexapoda</taxon>
        <taxon>Insecta</taxon>
        <taxon>Pterygota</taxon>
        <taxon>Neoptera</taxon>
        <taxon>Endopterygota</taxon>
        <taxon>Hymenoptera</taxon>
        <taxon>Apocrita</taxon>
        <taxon>Proctotrupomorpha</taxon>
        <taxon>Chalcidoidea</taxon>
        <taxon>Trichogrammatidae</taxon>
        <taxon>Trichogramma</taxon>
    </lineage>
</organism>
<evidence type="ECO:0000256" key="3">
    <source>
        <dbReference type="ARBA" id="ARBA00018681"/>
    </source>
</evidence>
<reference evidence="15 16" key="1">
    <citation type="submission" date="2020-02" db="EMBL/GenBank/DDBJ databases">
        <authorList>
            <person name="Ferguson B K."/>
        </authorList>
    </citation>
    <scope>NUCLEOTIDE SEQUENCE [LARGE SCALE GENOMIC DNA]</scope>
</reference>
<keyword evidence="11 14" id="KW-0472">Membrane</keyword>
<dbReference type="PANTHER" id="PTHR15469">
    <property type="entry name" value="NADH-UBIQUINONE OXIDOREDUCTASE B15 SUBUNIT"/>
    <property type="match status" value="1"/>
</dbReference>
<evidence type="ECO:0000256" key="12">
    <source>
        <dbReference type="ARBA" id="ARBA00030212"/>
    </source>
</evidence>
<dbReference type="Pfam" id="PF07225">
    <property type="entry name" value="NDUF_B4"/>
    <property type="match status" value="1"/>
</dbReference>
<feature type="transmembrane region" description="Helical" evidence="14">
    <location>
        <begin position="71"/>
        <end position="89"/>
    </location>
</feature>
<keyword evidence="9 14" id="KW-1133">Transmembrane helix</keyword>
<keyword evidence="16" id="KW-1185">Reference proteome</keyword>
<comment type="subcellular location">
    <subcellularLocation>
        <location evidence="1">Mitochondrion inner membrane</location>
        <topology evidence="1">Single-pass membrane protein</topology>
    </subcellularLocation>
</comment>
<evidence type="ECO:0000256" key="9">
    <source>
        <dbReference type="ARBA" id="ARBA00022989"/>
    </source>
</evidence>
<keyword evidence="4" id="KW-0813">Transport</keyword>
<keyword evidence="6 14" id="KW-0812">Transmembrane</keyword>
<evidence type="ECO:0000256" key="14">
    <source>
        <dbReference type="SAM" id="Phobius"/>
    </source>
</evidence>
<sequence>MSADKIYDVTAKEREVIEWKAHRRIELREQYLRERHNPNAPAGHLFDPAVQRHYTLKQSLEHLFKPNVKNFFAFIGFTFLPLGLLCWRVKKFRDAKEHKYRTGQVSYKDRDWKFV</sequence>
<gene>
    <name evidence="15" type="ORF">TBRA_LOCUS6037</name>
</gene>
<dbReference type="Proteomes" id="UP000479190">
    <property type="component" value="Unassembled WGS sequence"/>
</dbReference>
<evidence type="ECO:0000256" key="7">
    <source>
        <dbReference type="ARBA" id="ARBA00022792"/>
    </source>
</evidence>
<evidence type="ECO:0000256" key="5">
    <source>
        <dbReference type="ARBA" id="ARBA00022660"/>
    </source>
</evidence>
<dbReference type="EMBL" id="CADCXV010000734">
    <property type="protein sequence ID" value="CAB0034139.1"/>
    <property type="molecule type" value="Genomic_DNA"/>
</dbReference>
<comment type="similarity">
    <text evidence="2">Belongs to the complex I NDUFB4 subunit family.</text>
</comment>
<dbReference type="OrthoDB" id="5818798at2759"/>